<evidence type="ECO:0000256" key="2">
    <source>
        <dbReference type="ARBA" id="ARBA00022692"/>
    </source>
</evidence>
<evidence type="ECO:0000259" key="6">
    <source>
        <dbReference type="Pfam" id="PF00361"/>
    </source>
</evidence>
<name>A0A6J7HP12_9ZZZZ</name>
<dbReference type="HAMAP" id="MF_00445">
    <property type="entry name" value="NDH1_NuoN_1"/>
    <property type="match status" value="1"/>
</dbReference>
<dbReference type="EMBL" id="CAEZUO010000052">
    <property type="protein sequence ID" value="CAB4609152.1"/>
    <property type="molecule type" value="Genomic_DNA"/>
</dbReference>
<gene>
    <name evidence="7" type="ORF">UFOPK1827_01151</name>
    <name evidence="8" type="ORF">UFOPK2000_00610</name>
    <name evidence="9" type="ORF">UFOPK3708_00078</name>
</gene>
<feature type="transmembrane region" description="Helical" evidence="5">
    <location>
        <begin position="170"/>
        <end position="203"/>
    </location>
</feature>
<feature type="transmembrane region" description="Helical" evidence="5">
    <location>
        <begin position="51"/>
        <end position="68"/>
    </location>
</feature>
<feature type="transmembrane region" description="Helical" evidence="5">
    <location>
        <begin position="116"/>
        <end position="133"/>
    </location>
</feature>
<organism evidence="9">
    <name type="scientific">freshwater metagenome</name>
    <dbReference type="NCBI Taxonomy" id="449393"/>
    <lineage>
        <taxon>unclassified sequences</taxon>
        <taxon>metagenomes</taxon>
        <taxon>ecological metagenomes</taxon>
    </lineage>
</organism>
<evidence type="ECO:0000313" key="7">
    <source>
        <dbReference type="EMBL" id="CAB4609152.1"/>
    </source>
</evidence>
<keyword evidence="2 5" id="KW-0812">Transmembrane</keyword>
<feature type="transmembrane region" description="Helical" evidence="5">
    <location>
        <begin position="423"/>
        <end position="443"/>
    </location>
</feature>
<dbReference type="InterPro" id="IPR010096">
    <property type="entry name" value="NADH-Q_OxRdtase_suN/2"/>
</dbReference>
<evidence type="ECO:0000256" key="4">
    <source>
        <dbReference type="ARBA" id="ARBA00023136"/>
    </source>
</evidence>
<dbReference type="EMBL" id="CAEZVK010000050">
    <property type="protein sequence ID" value="CAB4629317.1"/>
    <property type="molecule type" value="Genomic_DNA"/>
</dbReference>
<feature type="transmembrane region" description="Helical" evidence="5">
    <location>
        <begin position="310"/>
        <end position="331"/>
    </location>
</feature>
<dbReference type="InterPro" id="IPR001750">
    <property type="entry name" value="ND/Mrp_TM"/>
</dbReference>
<dbReference type="Pfam" id="PF00361">
    <property type="entry name" value="Proton_antipo_M"/>
    <property type="match status" value="1"/>
</dbReference>
<dbReference type="GO" id="GO:0016020">
    <property type="term" value="C:membrane"/>
    <property type="evidence" value="ECO:0007669"/>
    <property type="project" value="UniProtKB-SubCell"/>
</dbReference>
<feature type="transmembrane region" description="Helical" evidence="5">
    <location>
        <begin position="88"/>
        <end position="109"/>
    </location>
</feature>
<evidence type="ECO:0000313" key="8">
    <source>
        <dbReference type="EMBL" id="CAB4629317.1"/>
    </source>
</evidence>
<dbReference type="NCBIfam" id="TIGR01770">
    <property type="entry name" value="NDH_I_N"/>
    <property type="match status" value="1"/>
</dbReference>
<reference evidence="9" key="1">
    <citation type="submission" date="2020-05" db="EMBL/GenBank/DDBJ databases">
        <authorList>
            <person name="Chiriac C."/>
            <person name="Salcher M."/>
            <person name="Ghai R."/>
            <person name="Kavagutti S V."/>
        </authorList>
    </citation>
    <scope>NUCLEOTIDE SEQUENCE</scope>
</reference>
<feature type="transmembrane region" description="Helical" evidence="5">
    <location>
        <begin position="20"/>
        <end position="39"/>
    </location>
</feature>
<evidence type="ECO:0000256" key="3">
    <source>
        <dbReference type="ARBA" id="ARBA00022989"/>
    </source>
</evidence>
<evidence type="ECO:0000313" key="9">
    <source>
        <dbReference type="EMBL" id="CAB4917890.1"/>
    </source>
</evidence>
<feature type="transmembrane region" description="Helical" evidence="5">
    <location>
        <begin position="464"/>
        <end position="485"/>
    </location>
</feature>
<protein>
    <submittedName>
        <fullName evidence="9">Unannotated protein</fullName>
    </submittedName>
</protein>
<dbReference type="PANTHER" id="PTHR22773">
    <property type="entry name" value="NADH DEHYDROGENASE"/>
    <property type="match status" value="1"/>
</dbReference>
<dbReference type="AlphaFoldDB" id="A0A6J7HP12"/>
<dbReference type="PRINTS" id="PR01434">
    <property type="entry name" value="NADHDHGNASE5"/>
</dbReference>
<evidence type="ECO:0000256" key="1">
    <source>
        <dbReference type="ARBA" id="ARBA00004141"/>
    </source>
</evidence>
<keyword evidence="4 5" id="KW-0472">Membrane</keyword>
<dbReference type="GO" id="GO:0042773">
    <property type="term" value="P:ATP synthesis coupled electron transport"/>
    <property type="evidence" value="ECO:0007669"/>
    <property type="project" value="InterPro"/>
</dbReference>
<feature type="transmembrane region" description="Helical" evidence="5">
    <location>
        <begin position="254"/>
        <end position="273"/>
    </location>
</feature>
<dbReference type="GO" id="GO:0008137">
    <property type="term" value="F:NADH dehydrogenase (ubiquinone) activity"/>
    <property type="evidence" value="ECO:0007669"/>
    <property type="project" value="InterPro"/>
</dbReference>
<feature type="transmembrane region" description="Helical" evidence="5">
    <location>
        <begin position="343"/>
        <end position="364"/>
    </location>
</feature>
<feature type="transmembrane region" description="Helical" evidence="5">
    <location>
        <begin position="285"/>
        <end position="303"/>
    </location>
</feature>
<accession>A0A6J7HP12</accession>
<feature type="domain" description="NADH:quinone oxidoreductase/Mrp antiporter transmembrane" evidence="6">
    <location>
        <begin position="135"/>
        <end position="430"/>
    </location>
</feature>
<feature type="transmembrane region" description="Helical" evidence="5">
    <location>
        <begin position="376"/>
        <end position="403"/>
    </location>
</feature>
<feature type="transmembrane region" description="Helical" evidence="5">
    <location>
        <begin position="215"/>
        <end position="233"/>
    </location>
</feature>
<keyword evidence="3 5" id="KW-1133">Transmembrane helix</keyword>
<comment type="subcellular location">
    <subcellularLocation>
        <location evidence="1">Membrane</location>
        <topology evidence="1">Multi-pass membrane protein</topology>
    </subcellularLocation>
</comment>
<evidence type="ECO:0000256" key="5">
    <source>
        <dbReference type="SAM" id="Phobius"/>
    </source>
</evidence>
<dbReference type="EMBL" id="CAFBNA010000002">
    <property type="protein sequence ID" value="CAB4917890.1"/>
    <property type="molecule type" value="Genomic_DNA"/>
</dbReference>
<sequence length="503" mass="53547">MLAQLLTFAWSAPSLDYHALAPEIIVAATIVVLILLDAFTGERSRWASSSVAGIGLLLALIPIATLAYDGFDRVMFGGGFVVDTYALVLQALFVVAGYVVILLSTNYIAEGDYHEGEYYTLLLSSVLGMMVMASARDLISIFIALELVSIPAYMLAAWRKRDQKSNEAGLKYYLMGVFASAILLYGMSLIFGITGSTLLVVIGAELGSYVSSQPIITLGIAFVLIGFAFKVSAVPFHQWAPDTYEGAPTPVTSFLAVASKAAGFVAILNVLFIGFYGRHDVWEPLMWALAALSMTVGNLIALRQTNVVRMLAYSGIAQAGYILAPLAVAGATLGTGGEALRSIVVYLLIYAGMNLGAFAVVLAVARKTRSAEIKSFGGLFSYAPVLTVCMTIFLFSLAGIPPAAGWFAKLSIFSSLASAGTTAGYVLAVIVGLNSVIAFGYYGRLIRVMWMDEAPDGDRTPIKVPASLSFALIITVAVTLVWGVFPGALTHFTDQVTLFSLLR</sequence>
<proteinExistence type="inferred from homology"/>
<feature type="transmembrane region" description="Helical" evidence="5">
    <location>
        <begin position="139"/>
        <end position="158"/>
    </location>
</feature>